<dbReference type="InterPro" id="IPR029063">
    <property type="entry name" value="SAM-dependent_MTases_sf"/>
</dbReference>
<dbReference type="AlphaFoldDB" id="G7IY67"/>
<dbReference type="HOGENOM" id="CLU_034154_0_0_1"/>
<dbReference type="GO" id="GO:0070475">
    <property type="term" value="P:rRNA base methylation"/>
    <property type="evidence" value="ECO:0000318"/>
    <property type="project" value="GO_Central"/>
</dbReference>
<dbReference type="FunFam" id="3.40.50.150:FF:000440">
    <property type="entry name" value="Os09g0479300 protein"/>
    <property type="match status" value="1"/>
</dbReference>
<dbReference type="OMA" id="NAKWVTH"/>
<dbReference type="PANTHER" id="PTHR11538">
    <property type="entry name" value="PHENYLALANYL-TRNA SYNTHETASE"/>
    <property type="match status" value="1"/>
</dbReference>
<reference evidence="3" key="3">
    <citation type="submission" date="2015-04" db="UniProtKB">
        <authorList>
            <consortium name="EnsemblPlants"/>
        </authorList>
    </citation>
    <scope>IDENTIFICATION</scope>
    <source>
        <strain evidence="3">cv. Jemalong A17</strain>
    </source>
</reference>
<protein>
    <submittedName>
        <fullName evidence="2">DUF2431 domain protein</fullName>
    </submittedName>
</protein>
<dbReference type="OrthoDB" id="273345at2759"/>
<accession>G7IY67</accession>
<name>G7IY67_MEDTR</name>
<evidence type="ECO:0000313" key="4">
    <source>
        <dbReference type="Proteomes" id="UP000002051"/>
    </source>
</evidence>
<keyword evidence="4" id="KW-1185">Reference proteome</keyword>
<sequence length="467" mass="54782">MPRKSKKKRVCKKKLGFIQQQQQQEWWKKEEDEPKWVTHYCSDHQILLVGDGDFSFSLSLAKAFGSASNIVASSLDTYDEVIKKYKNAKSNVEELQKLGAYVLHGVDATAMKFHPDLKMRRFDRVIFNFPHAGFHRKEDNLMMIKMHMDLVFGFFKNACHMLRANGEIHVNHKTTPPFIDWNIEKLAKQCFLTMIDCIDFNKEDYPGYNNKRGDSYRCDDPFPLGKCSTFKFICNPRSMKNHLRGNHIEISRQQTILPFHEEIQSIAQFPPPVDLNYLPRTSLFPKMNQFNCYPQTNHFPKLNEPIRSEFDLRNGYNTISREINNVTEIHGSVACSADGYRYARDMTQDTRRLVPPMESLQSLQPWPTPTNCRYSLTEPLRRTMDMAPPLSLGARNGDYQYKAFEGSSSYMQEELYRNAQRPSYFQEEPYRNAPLPSRSFDIARYDLERYNAEVPRRVFNREIYAMQ</sequence>
<dbReference type="EnsemblPlants" id="AES70681">
    <property type="protein sequence ID" value="AES70681"/>
    <property type="gene ID" value="MTR_3g061070"/>
</dbReference>
<feature type="domain" description="25S rRNA (uridine-N(3))-methyltransferase BMT5-like" evidence="1">
    <location>
        <begin position="47"/>
        <end position="212"/>
    </location>
</feature>
<organism evidence="2 4">
    <name type="scientific">Medicago truncatula</name>
    <name type="common">Barrel medic</name>
    <name type="synonym">Medicago tribuloides</name>
    <dbReference type="NCBI Taxonomy" id="3880"/>
    <lineage>
        <taxon>Eukaryota</taxon>
        <taxon>Viridiplantae</taxon>
        <taxon>Streptophyta</taxon>
        <taxon>Embryophyta</taxon>
        <taxon>Tracheophyta</taxon>
        <taxon>Spermatophyta</taxon>
        <taxon>Magnoliopsida</taxon>
        <taxon>eudicotyledons</taxon>
        <taxon>Gunneridae</taxon>
        <taxon>Pentapetalae</taxon>
        <taxon>rosids</taxon>
        <taxon>fabids</taxon>
        <taxon>Fabales</taxon>
        <taxon>Fabaceae</taxon>
        <taxon>Papilionoideae</taxon>
        <taxon>50 kb inversion clade</taxon>
        <taxon>NPAAA clade</taxon>
        <taxon>Hologalegina</taxon>
        <taxon>IRL clade</taxon>
        <taxon>Trifolieae</taxon>
        <taxon>Medicago</taxon>
    </lineage>
</organism>
<dbReference type="Pfam" id="PF10354">
    <property type="entry name" value="BMT5-like"/>
    <property type="match status" value="1"/>
</dbReference>
<dbReference type="GO" id="GO:0070042">
    <property type="term" value="F:rRNA (uridine-N3-)-methyltransferase activity"/>
    <property type="evidence" value="ECO:0000318"/>
    <property type="project" value="GO_Central"/>
</dbReference>
<dbReference type="KEGG" id="mtr:11440146"/>
<evidence type="ECO:0000313" key="2">
    <source>
        <dbReference type="EMBL" id="AES70681.1"/>
    </source>
</evidence>
<dbReference type="GO" id="GO:0005737">
    <property type="term" value="C:cytoplasm"/>
    <property type="evidence" value="ECO:0000318"/>
    <property type="project" value="GO_Central"/>
</dbReference>
<dbReference type="EMBL" id="CM001219">
    <property type="protein sequence ID" value="AES70681.1"/>
    <property type="molecule type" value="Genomic_DNA"/>
</dbReference>
<dbReference type="eggNOG" id="KOG4174">
    <property type="taxonomic scope" value="Eukaryota"/>
</dbReference>
<reference evidence="2 4" key="2">
    <citation type="journal article" date="2014" name="BMC Genomics">
        <title>An improved genome release (version Mt4.0) for the model legume Medicago truncatula.</title>
        <authorList>
            <person name="Tang H."/>
            <person name="Krishnakumar V."/>
            <person name="Bidwell S."/>
            <person name="Rosen B."/>
            <person name="Chan A."/>
            <person name="Zhou S."/>
            <person name="Gentzbittel L."/>
            <person name="Childs K.L."/>
            <person name="Yandell M."/>
            <person name="Gundlach H."/>
            <person name="Mayer K.F."/>
            <person name="Schwartz D.C."/>
            <person name="Town C.D."/>
        </authorList>
    </citation>
    <scope>GENOME REANNOTATION</scope>
    <source>
        <strain evidence="3 4">cv. Jemalong A17</strain>
    </source>
</reference>
<reference evidence="2 4" key="1">
    <citation type="journal article" date="2011" name="Nature">
        <title>The Medicago genome provides insight into the evolution of rhizobial symbioses.</title>
        <authorList>
            <person name="Young N.D."/>
            <person name="Debelle F."/>
            <person name="Oldroyd G.E."/>
            <person name="Geurts R."/>
            <person name="Cannon S.B."/>
            <person name="Udvardi M.K."/>
            <person name="Benedito V.A."/>
            <person name="Mayer K.F."/>
            <person name="Gouzy J."/>
            <person name="Schoof H."/>
            <person name="Van de Peer Y."/>
            <person name="Proost S."/>
            <person name="Cook D.R."/>
            <person name="Meyers B.C."/>
            <person name="Spannagl M."/>
            <person name="Cheung F."/>
            <person name="De Mita S."/>
            <person name="Krishnakumar V."/>
            <person name="Gundlach H."/>
            <person name="Zhou S."/>
            <person name="Mudge J."/>
            <person name="Bharti A.K."/>
            <person name="Murray J.D."/>
            <person name="Naoumkina M.A."/>
            <person name="Rosen B."/>
            <person name="Silverstein K.A."/>
            <person name="Tang H."/>
            <person name="Rombauts S."/>
            <person name="Zhao P.X."/>
            <person name="Zhou P."/>
            <person name="Barbe V."/>
            <person name="Bardou P."/>
            <person name="Bechner M."/>
            <person name="Bellec A."/>
            <person name="Berger A."/>
            <person name="Berges H."/>
            <person name="Bidwell S."/>
            <person name="Bisseling T."/>
            <person name="Choisne N."/>
            <person name="Couloux A."/>
            <person name="Denny R."/>
            <person name="Deshpande S."/>
            <person name="Dai X."/>
            <person name="Doyle J.J."/>
            <person name="Dudez A.M."/>
            <person name="Farmer A.D."/>
            <person name="Fouteau S."/>
            <person name="Franken C."/>
            <person name="Gibelin C."/>
            <person name="Gish J."/>
            <person name="Goldstein S."/>
            <person name="Gonzalez A.J."/>
            <person name="Green P.J."/>
            <person name="Hallab A."/>
            <person name="Hartog M."/>
            <person name="Hua A."/>
            <person name="Humphray S.J."/>
            <person name="Jeong D.H."/>
            <person name="Jing Y."/>
            <person name="Jocker A."/>
            <person name="Kenton S.M."/>
            <person name="Kim D.J."/>
            <person name="Klee K."/>
            <person name="Lai H."/>
            <person name="Lang C."/>
            <person name="Lin S."/>
            <person name="Macmil S.L."/>
            <person name="Magdelenat G."/>
            <person name="Matthews L."/>
            <person name="McCorrison J."/>
            <person name="Monaghan E.L."/>
            <person name="Mun J.H."/>
            <person name="Najar F.Z."/>
            <person name="Nicholson C."/>
            <person name="Noirot C."/>
            <person name="O'Bleness M."/>
            <person name="Paule C.R."/>
            <person name="Poulain J."/>
            <person name="Prion F."/>
            <person name="Qin B."/>
            <person name="Qu C."/>
            <person name="Retzel E.F."/>
            <person name="Riddle C."/>
            <person name="Sallet E."/>
            <person name="Samain S."/>
            <person name="Samson N."/>
            <person name="Sanders I."/>
            <person name="Saurat O."/>
            <person name="Scarpelli C."/>
            <person name="Schiex T."/>
            <person name="Segurens B."/>
            <person name="Severin A.J."/>
            <person name="Sherrier D.J."/>
            <person name="Shi R."/>
            <person name="Sims S."/>
            <person name="Singer S.R."/>
            <person name="Sinharoy S."/>
            <person name="Sterck L."/>
            <person name="Viollet A."/>
            <person name="Wang B.B."/>
            <person name="Wang K."/>
            <person name="Wang M."/>
            <person name="Wang X."/>
            <person name="Warfsmann J."/>
            <person name="Weissenbach J."/>
            <person name="White D.D."/>
            <person name="White J.D."/>
            <person name="Wiley G.B."/>
            <person name="Wincker P."/>
            <person name="Xing Y."/>
            <person name="Yang L."/>
            <person name="Yao Z."/>
            <person name="Ying F."/>
            <person name="Zhai J."/>
            <person name="Zhou L."/>
            <person name="Zuber A."/>
            <person name="Denarie J."/>
            <person name="Dixon R.A."/>
            <person name="May G.D."/>
            <person name="Schwartz D.C."/>
            <person name="Rogers J."/>
            <person name="Quetier F."/>
            <person name="Town C.D."/>
            <person name="Roe B.A."/>
        </authorList>
    </citation>
    <scope>NUCLEOTIDE SEQUENCE [LARGE SCALE GENOMIC DNA]</scope>
    <source>
        <strain evidence="2">A17</strain>
        <strain evidence="3 4">cv. Jemalong A17</strain>
    </source>
</reference>
<dbReference type="InterPro" id="IPR019446">
    <property type="entry name" value="BMT5-like"/>
</dbReference>
<dbReference type="SUPFAM" id="SSF53335">
    <property type="entry name" value="S-adenosyl-L-methionine-dependent methyltransferases"/>
    <property type="match status" value="1"/>
</dbReference>
<dbReference type="STRING" id="3880.G7IY67"/>
<evidence type="ECO:0000313" key="3">
    <source>
        <dbReference type="EnsemblPlants" id="AES70681"/>
    </source>
</evidence>
<dbReference type="PANTHER" id="PTHR11538:SF26">
    <property type="entry name" value="FERREDOXIN-FOLD ANTICODON-BINDING DOMAIN-CONTAINING PROTEIN 1"/>
    <property type="match status" value="1"/>
</dbReference>
<dbReference type="Proteomes" id="UP000002051">
    <property type="component" value="Chromosome 3"/>
</dbReference>
<evidence type="ECO:0000259" key="1">
    <source>
        <dbReference type="Pfam" id="PF10354"/>
    </source>
</evidence>
<gene>
    <name evidence="3" type="primary">11440146</name>
    <name evidence="2" type="ordered locus">MTR_3g061070</name>
</gene>
<dbReference type="PaxDb" id="3880-AES70681"/>
<proteinExistence type="predicted"/>